<keyword evidence="11" id="KW-0175">Coiled coil</keyword>
<dbReference type="EMBL" id="NJHN03000098">
    <property type="protein sequence ID" value="KAH9415335.1"/>
    <property type="molecule type" value="Genomic_DNA"/>
</dbReference>
<evidence type="ECO:0000259" key="13">
    <source>
        <dbReference type="PROSITE" id="PS51684"/>
    </source>
</evidence>
<name>A0ABQ8IZ16_DERPT</name>
<dbReference type="InterPro" id="IPR025792">
    <property type="entry name" value="tRNA_Gua_MeTrfase_euk"/>
</dbReference>
<feature type="region of interest" description="Disordered" evidence="12">
    <location>
        <begin position="1338"/>
        <end position="1357"/>
    </location>
</feature>
<keyword evidence="4 10" id="KW-0808">Transferase</keyword>
<keyword evidence="6 10" id="KW-0819">tRNA processing</keyword>
<reference evidence="14 15" key="1">
    <citation type="journal article" date="2018" name="J. Allergy Clin. Immunol.">
        <title>High-quality assembly of Dermatophagoides pteronyssinus genome and transcriptome reveals a wide range of novel allergens.</title>
        <authorList>
            <person name="Liu X.Y."/>
            <person name="Yang K.Y."/>
            <person name="Wang M.Q."/>
            <person name="Kwok J.S."/>
            <person name="Zeng X."/>
            <person name="Yang Z."/>
            <person name="Xiao X.J."/>
            <person name="Lau C.P."/>
            <person name="Li Y."/>
            <person name="Huang Z.M."/>
            <person name="Ba J.G."/>
            <person name="Yim A.K."/>
            <person name="Ouyang C.Y."/>
            <person name="Ngai S.M."/>
            <person name="Chan T.F."/>
            <person name="Leung E.L."/>
            <person name="Liu L."/>
            <person name="Liu Z.G."/>
            <person name="Tsui S.K."/>
        </authorList>
    </citation>
    <scope>NUCLEOTIDE SEQUENCE [LARGE SCALE GENOMIC DNA]</scope>
    <source>
        <strain evidence="14">Derp</strain>
    </source>
</reference>
<dbReference type="PANTHER" id="PTHR23245:SF36">
    <property type="entry name" value="TRNA (GUANINE(37)-N1)-METHYLTRANSFERASE"/>
    <property type="match status" value="1"/>
</dbReference>
<feature type="compositionally biased region" description="Polar residues" evidence="12">
    <location>
        <begin position="527"/>
        <end position="541"/>
    </location>
</feature>
<dbReference type="Gene3D" id="3.30.300.110">
    <property type="entry name" value="Met-10+ protein-like domains"/>
    <property type="match status" value="1"/>
</dbReference>
<dbReference type="HAMAP" id="MF_03152">
    <property type="entry name" value="TRM5"/>
    <property type="match status" value="1"/>
</dbReference>
<evidence type="ECO:0000256" key="11">
    <source>
        <dbReference type="SAM" id="Coils"/>
    </source>
</evidence>
<feature type="binding site" evidence="10">
    <location>
        <begin position="368"/>
        <end position="369"/>
    </location>
    <ligand>
        <name>S-adenosyl-L-methionine</name>
        <dbReference type="ChEBI" id="CHEBI:59789"/>
    </ligand>
</feature>
<evidence type="ECO:0000256" key="6">
    <source>
        <dbReference type="ARBA" id="ARBA00022694"/>
    </source>
</evidence>
<feature type="region of interest" description="Disordered" evidence="12">
    <location>
        <begin position="499"/>
        <end position="541"/>
    </location>
</feature>
<evidence type="ECO:0000256" key="3">
    <source>
        <dbReference type="ARBA" id="ARBA00022603"/>
    </source>
</evidence>
<dbReference type="PROSITE" id="PS51684">
    <property type="entry name" value="SAM_MT_TRM5_TYW2"/>
    <property type="match status" value="1"/>
</dbReference>
<dbReference type="Gene3D" id="3.40.50.150">
    <property type="entry name" value="Vaccinia Virus protein VP39"/>
    <property type="match status" value="1"/>
</dbReference>
<keyword evidence="8 10" id="KW-0539">Nucleus</keyword>
<feature type="binding site" evidence="10">
    <location>
        <position position="402"/>
    </location>
    <ligand>
        <name>S-adenosyl-L-methionine</name>
        <dbReference type="ChEBI" id="CHEBI:59789"/>
    </ligand>
</feature>
<dbReference type="InterPro" id="IPR029063">
    <property type="entry name" value="SAM-dependent_MTases_sf"/>
</dbReference>
<evidence type="ECO:0000256" key="2">
    <source>
        <dbReference type="ARBA" id="ARBA00022490"/>
    </source>
</evidence>
<keyword evidence="5 10" id="KW-0949">S-adenosyl-L-methionine</keyword>
<evidence type="ECO:0000256" key="7">
    <source>
        <dbReference type="ARBA" id="ARBA00023128"/>
    </source>
</evidence>
<evidence type="ECO:0000313" key="14">
    <source>
        <dbReference type="EMBL" id="KAH9415335.1"/>
    </source>
</evidence>
<feature type="binding site" evidence="10">
    <location>
        <position position="300"/>
    </location>
    <ligand>
        <name>S-adenosyl-L-methionine</name>
        <dbReference type="ChEBI" id="CHEBI:59789"/>
    </ligand>
</feature>
<organism evidence="14 15">
    <name type="scientific">Dermatophagoides pteronyssinus</name>
    <name type="common">European house dust mite</name>
    <dbReference type="NCBI Taxonomy" id="6956"/>
    <lineage>
        <taxon>Eukaryota</taxon>
        <taxon>Metazoa</taxon>
        <taxon>Ecdysozoa</taxon>
        <taxon>Arthropoda</taxon>
        <taxon>Chelicerata</taxon>
        <taxon>Arachnida</taxon>
        <taxon>Acari</taxon>
        <taxon>Acariformes</taxon>
        <taxon>Sarcoptiformes</taxon>
        <taxon>Astigmata</taxon>
        <taxon>Psoroptidia</taxon>
        <taxon>Analgoidea</taxon>
        <taxon>Pyroglyphidae</taxon>
        <taxon>Dermatophagoidinae</taxon>
        <taxon>Dermatophagoides</taxon>
    </lineage>
</organism>
<evidence type="ECO:0000256" key="8">
    <source>
        <dbReference type="ARBA" id="ARBA00023242"/>
    </source>
</evidence>
<keyword evidence="2 10" id="KW-0963">Cytoplasm</keyword>
<dbReference type="Pfam" id="PF25133">
    <property type="entry name" value="TYW2_N_2"/>
    <property type="match status" value="1"/>
</dbReference>
<feature type="coiled-coil region" evidence="11">
    <location>
        <begin position="908"/>
        <end position="994"/>
    </location>
</feature>
<comment type="similarity">
    <text evidence="1">Belongs to the class I-like SAM-binding methyltransferase superfamily. TRM5/TYW2 family.</text>
</comment>
<dbReference type="EC" id="2.1.1.228" evidence="10"/>
<gene>
    <name evidence="14" type="primary">TRMT5_1</name>
    <name evidence="14" type="ORF">DERP_012631</name>
</gene>
<feature type="compositionally biased region" description="Low complexity" evidence="12">
    <location>
        <begin position="1340"/>
        <end position="1357"/>
    </location>
</feature>
<keyword evidence="3 10" id="KW-0489">Methyltransferase</keyword>
<dbReference type="SUPFAM" id="SSF53335">
    <property type="entry name" value="S-adenosyl-L-methionine-dependent methyltransferases"/>
    <property type="match status" value="1"/>
</dbReference>
<evidence type="ECO:0000256" key="1">
    <source>
        <dbReference type="ARBA" id="ARBA00009775"/>
    </source>
</evidence>
<dbReference type="InterPro" id="IPR056743">
    <property type="entry name" value="TRM5-TYW2-like_MTfase"/>
</dbReference>
<evidence type="ECO:0000256" key="12">
    <source>
        <dbReference type="SAM" id="MobiDB-lite"/>
    </source>
</evidence>
<comment type="subunit">
    <text evidence="10">Monomer.</text>
</comment>
<keyword evidence="7 10" id="KW-0496">Mitochondrion</keyword>
<feature type="binding site" evidence="10">
    <location>
        <begin position="340"/>
        <end position="341"/>
    </location>
    <ligand>
        <name>S-adenosyl-L-methionine</name>
        <dbReference type="ChEBI" id="CHEBI:59789"/>
    </ligand>
</feature>
<evidence type="ECO:0000256" key="9">
    <source>
        <dbReference type="ARBA" id="ARBA00045951"/>
    </source>
</evidence>
<evidence type="ECO:0000313" key="15">
    <source>
        <dbReference type="Proteomes" id="UP000887458"/>
    </source>
</evidence>
<comment type="catalytic activity">
    <reaction evidence="10">
        <text>guanosine(37) in tRNA + S-adenosyl-L-methionine = N(1)-methylguanosine(37) in tRNA + S-adenosyl-L-homocysteine + H(+)</text>
        <dbReference type="Rhea" id="RHEA:36899"/>
        <dbReference type="Rhea" id="RHEA-COMP:10145"/>
        <dbReference type="Rhea" id="RHEA-COMP:10147"/>
        <dbReference type="ChEBI" id="CHEBI:15378"/>
        <dbReference type="ChEBI" id="CHEBI:57856"/>
        <dbReference type="ChEBI" id="CHEBI:59789"/>
        <dbReference type="ChEBI" id="CHEBI:73542"/>
        <dbReference type="ChEBI" id="CHEBI:74269"/>
        <dbReference type="EC" id="2.1.1.228"/>
    </reaction>
</comment>
<comment type="function">
    <text evidence="10">Specifically methylates the N1 position of guanosine-37 in various cytoplasmic and mitochondrial tRNAs. Methylation is not dependent on the nature of the nucleoside 5' of the target nucleoside. This is the first step in the biosynthesis of wybutosine (yW), a modified base adjacent to the anticodon of tRNAs and required for accurate decoding.</text>
</comment>
<dbReference type="Proteomes" id="UP000887458">
    <property type="component" value="Unassembled WGS sequence"/>
</dbReference>
<comment type="subcellular location">
    <subcellularLocation>
        <location evidence="10">Mitochondrion matrix</location>
    </subcellularLocation>
    <subcellularLocation>
        <location evidence="10">Nucleus</location>
    </subcellularLocation>
    <subcellularLocation>
        <location evidence="10">Cytoplasm</location>
    </subcellularLocation>
    <text evidence="10">Predominantly in the mitochondria and in the nucleus.</text>
</comment>
<accession>A0ABQ8IZ16</accession>
<protein>
    <recommendedName>
        <fullName evidence="10">tRNA (guanine(37)-N1)-methyltransferase</fullName>
        <ecNumber evidence="10">2.1.1.228</ecNumber>
    </recommendedName>
    <alternativeName>
        <fullName evidence="10">M1G-methyltransferase</fullName>
    </alternativeName>
    <alternativeName>
        <fullName evidence="10">tRNA [GM37] methyltransferase</fullName>
    </alternativeName>
    <alternativeName>
        <fullName evidence="10">tRNA methyltransferase 5 homolog</fullName>
    </alternativeName>
</protein>
<dbReference type="InterPro" id="IPR056744">
    <property type="entry name" value="TRM5/TYW2-like_N"/>
</dbReference>
<keyword evidence="15" id="KW-1185">Reference proteome</keyword>
<evidence type="ECO:0000256" key="4">
    <source>
        <dbReference type="ARBA" id="ARBA00022679"/>
    </source>
</evidence>
<reference evidence="14 15" key="2">
    <citation type="journal article" date="2022" name="Mol. Biol. Evol.">
        <title>Comparative Genomics Reveals Insights into the Divergent Evolution of Astigmatic Mites and Household Pest Adaptations.</title>
        <authorList>
            <person name="Xiong Q."/>
            <person name="Wan A.T."/>
            <person name="Liu X."/>
            <person name="Fung C.S."/>
            <person name="Xiao X."/>
            <person name="Malainual N."/>
            <person name="Hou J."/>
            <person name="Wang L."/>
            <person name="Wang M."/>
            <person name="Yang K.Y."/>
            <person name="Cui Y."/>
            <person name="Leung E.L."/>
            <person name="Nong W."/>
            <person name="Shin S.K."/>
            <person name="Au S.W."/>
            <person name="Jeong K.Y."/>
            <person name="Chew F.T."/>
            <person name="Hui J.H."/>
            <person name="Leung T.F."/>
            <person name="Tungtrongchitr A."/>
            <person name="Zhong N."/>
            <person name="Liu Z."/>
            <person name="Tsui S.K."/>
        </authorList>
    </citation>
    <scope>NUCLEOTIDE SEQUENCE [LARGE SCALE GENOMIC DNA]</scope>
    <source>
        <strain evidence="14">Derp</strain>
    </source>
</reference>
<comment type="function">
    <text evidence="9">Involved in mitochondrial tRNA methylation. Specifically methylates the N1 position of guanosine-37 in various tRNAs. Methylation is not dependent on the nature of the nucleoside 5' of the target nucleoside. This is the first step in the biosynthesis of wybutosine (yW), a modified base adjacent to the anticodon of tRNAs and required for accurate decoding.</text>
</comment>
<proteinExistence type="inferred from homology"/>
<dbReference type="Pfam" id="PF02475">
    <property type="entry name" value="TRM5-TYW2_MTfase"/>
    <property type="match status" value="1"/>
</dbReference>
<evidence type="ECO:0000256" key="10">
    <source>
        <dbReference type="HAMAP-Rule" id="MF_03152"/>
    </source>
</evidence>
<dbReference type="PANTHER" id="PTHR23245">
    <property type="entry name" value="TRNA METHYLTRANSFERASE"/>
    <property type="match status" value="1"/>
</dbReference>
<sequence>MRFSIVRTILSSSSLFRHRQFDFDVKRFPHRFSNVQHLFSISKLSTMTNSNPLPTATTTKNKLIWPPDSVRGMRELDRDLFRRPVKIPFIVTDIDNLTEVVQKLRPYFLKLQQFKPIQSYQPQSEPEQQSSNLKQIFLNPDHFTEFESIIKNLENDKLLSRLTDDEEYLGHKELELRYENFNHLVIFRSIFNHLESNDQNQDYSLSGFSQIGHIIHLNLRDHMLPYKKLIGQVLLDKINGCRLVVNKIDIIDNKYRNFQMEILASIDDNQTTIVDTIENNVRFRFDFANVYWNPRLGIERSLIMKKLNPKIDFVYDVFAGVGPFAVSAARLRKCQCLANDLNPESYRWLQENVCLNKVEHLVKCFNQDGRQFIRESLKEDLIRQIESFDGSDFNRQYHVIMNLPAMAIEFLDEFNGLLSSIRLNQNYKIPFLRIHCYCFLKSNTVDDCKSLWQLASKNLGHPILENDIEELHEVRKVAPNKIMYRLSFRIGKNILYGQNDDDDDDNGNEQSKIDSKSSLKRLKKNHQSSTKHNGNKLSTKNFFKVDPKRAMKAKKNQSKLLKYKNEMNHQAVMELNKNLDSIRKNQNSFEKIVKEQTEKPFINPMSINDKSMTMTSTTKDLNDAIDKLIRKKYVPLINQQRYLRHVKRIAARNLFIPEQLLRNKVKFPHHPDDNGDSIVDNVDDLFAQHSNDNEDDETLLYSRLNISFYYTIHYPIIQQCHSNDLFKSSSNHHHQDCNCGRLLYRSECLMNNNPSWKVFNGSSLCSPSISQFIVRVYFLQKDRFNPSSSSSRNYIKINDNNHHDEEEVQISNEIGTLFLEWNVNLTGLLYIGEEFPKDRRLTRNSIIFGFAEGFYTSVCSVASENLLTHSIPPSESLQINDYHLTRDSYCLDTLIRIQIIQCIIQATATQSQLEKSSLEDELEKFRRKQELQSEIEKMKTSIEFLQIVKERRRKQLEKQRKELLMIEEKLCEYNMDMSSNVQKLKQELSILSELRSIKLPEMVRKLLQLRTTLSYHRKLLARKFFSDIYSIEQFPDGQGYSINHIHLPSSQQQFEQHQLKMISIGIGYVAHLVYYLSIVLDVYLFHQIIPFGSNSSILDLYNRLLSPSDRIVPLYLKSKSNLNLKFFKHGWYLLNRNIVFLLQSIDGIVDNEIDLAKTLYNLYSLYRKRFAYDNDDNIGNDCPNDDTLNRFNTYTPSIIMVDNNIHSQQQQQRQRSHSDDNNFDLDNEKLLRNINEVKINDIMIDSLWKEVEQMTIQSIKTQTQSMIAKKQQQQSSSTSALTAIVEEQIKDIISKQRQQKRQQNSEILSQLSSSLSFSRASLSFDILTPNSIPTTTLAENSSSNQLPPQCSSSSSSNTFNNLSLSLDNLIDRNHHHNHNQNHRLSIDQNHRKKQFDTISIVHDDR</sequence>
<evidence type="ECO:0000256" key="5">
    <source>
        <dbReference type="ARBA" id="ARBA00022691"/>
    </source>
</evidence>
<feature type="domain" description="SAM-dependent methyltransferase TRM5/TYW2-type" evidence="13">
    <location>
        <begin position="208"/>
        <end position="492"/>
    </location>
</feature>
<dbReference type="CDD" id="cd02440">
    <property type="entry name" value="AdoMet_MTases"/>
    <property type="match status" value="1"/>
</dbReference>
<comment type="caution">
    <text evidence="14">The sequence shown here is derived from an EMBL/GenBank/DDBJ whole genome shotgun (WGS) entry which is preliminary data.</text>
</comment>
<dbReference type="InterPro" id="IPR030382">
    <property type="entry name" value="MeTrfase_TRM5/TYW2"/>
</dbReference>
<comment type="similarity">
    <text evidence="10">Belongs to the TRM5 / TYW2 family.</text>
</comment>